<proteinExistence type="inferred from homology"/>
<evidence type="ECO:0000313" key="4">
    <source>
        <dbReference type="Proteomes" id="UP001107558"/>
    </source>
</evidence>
<evidence type="ECO:0000259" key="2">
    <source>
        <dbReference type="Pfam" id="PF03981"/>
    </source>
</evidence>
<keyword evidence="4" id="KW-1185">Reference proteome</keyword>
<gene>
    <name evidence="3" type="ORF">PVAND_008692</name>
</gene>
<dbReference type="Pfam" id="PF03981">
    <property type="entry name" value="Ubiq_cyt_C_chap"/>
    <property type="match status" value="1"/>
</dbReference>
<dbReference type="InterPro" id="IPR021150">
    <property type="entry name" value="Ubiq_cyt_c_chap"/>
</dbReference>
<dbReference type="AlphaFoldDB" id="A0A9J6CBI1"/>
<name>A0A9J6CBI1_POLVA</name>
<dbReference type="InterPro" id="IPR007129">
    <property type="entry name" value="Ubiqinol_cyt_c_chaperone_CPB3"/>
</dbReference>
<sequence length="247" mass="28809">MNILRPVVCRNLLRNYSQFKIVLPSNHLLVNINRNFNVNQRVLLPYSTTTMLTPTNDGIIKNMFKKLKNSKSKLRGAGILLYENIADGLNYFEFFKEFEMKDSFNSWFLVTELHVWLILTRVMQEGANPNEDGRFLRNCIVEAMWADIQMRSKKLGSDNPAFTRQQVSILSEQFQASLLAYDEGLSFDDKTLASALWRRFFNSECDDFGKLEKLVKYVRKTSRELDLLTRDQITSINTKISWLPLND</sequence>
<evidence type="ECO:0000313" key="3">
    <source>
        <dbReference type="EMBL" id="KAG5679099.1"/>
    </source>
</evidence>
<dbReference type="PANTHER" id="PTHR12184">
    <property type="entry name" value="UBIQUINOL-CYTOCHROME C REDUCTASE COMPLEX ASSEMBLY FACTOR 1 FAMILY MEMBER"/>
    <property type="match status" value="1"/>
</dbReference>
<dbReference type="GO" id="GO:0005739">
    <property type="term" value="C:mitochondrion"/>
    <property type="evidence" value="ECO:0007669"/>
    <property type="project" value="TreeGrafter"/>
</dbReference>
<dbReference type="OrthoDB" id="4007at2759"/>
<dbReference type="GO" id="GO:0034551">
    <property type="term" value="P:mitochondrial respiratory chain complex III assembly"/>
    <property type="evidence" value="ECO:0007669"/>
    <property type="project" value="TreeGrafter"/>
</dbReference>
<dbReference type="EMBL" id="JADBJN010000002">
    <property type="protein sequence ID" value="KAG5679099.1"/>
    <property type="molecule type" value="Genomic_DNA"/>
</dbReference>
<organism evidence="3 4">
    <name type="scientific">Polypedilum vanderplanki</name>
    <name type="common">Sleeping chironomid midge</name>
    <dbReference type="NCBI Taxonomy" id="319348"/>
    <lineage>
        <taxon>Eukaryota</taxon>
        <taxon>Metazoa</taxon>
        <taxon>Ecdysozoa</taxon>
        <taxon>Arthropoda</taxon>
        <taxon>Hexapoda</taxon>
        <taxon>Insecta</taxon>
        <taxon>Pterygota</taxon>
        <taxon>Neoptera</taxon>
        <taxon>Endopterygota</taxon>
        <taxon>Diptera</taxon>
        <taxon>Nematocera</taxon>
        <taxon>Chironomoidea</taxon>
        <taxon>Chironomidae</taxon>
        <taxon>Chironominae</taxon>
        <taxon>Polypedilum</taxon>
        <taxon>Polypedilum</taxon>
    </lineage>
</organism>
<feature type="domain" description="Ubiquinol-cytochrome c chaperone" evidence="2">
    <location>
        <begin position="97"/>
        <end position="234"/>
    </location>
</feature>
<comment type="caution">
    <text evidence="3">The sequence shown here is derived from an EMBL/GenBank/DDBJ whole genome shotgun (WGS) entry which is preliminary data.</text>
</comment>
<reference evidence="3" key="1">
    <citation type="submission" date="2021-03" db="EMBL/GenBank/DDBJ databases">
        <title>Chromosome level genome of the anhydrobiotic midge Polypedilum vanderplanki.</title>
        <authorList>
            <person name="Yoshida Y."/>
            <person name="Kikawada T."/>
            <person name="Gusev O."/>
        </authorList>
    </citation>
    <scope>NUCLEOTIDE SEQUENCE</scope>
    <source>
        <strain evidence="3">NIAS01</strain>
        <tissue evidence="3">Whole body or cell culture</tissue>
    </source>
</reference>
<dbReference type="Proteomes" id="UP001107558">
    <property type="component" value="Chromosome 2"/>
</dbReference>
<protein>
    <recommendedName>
        <fullName evidence="2">Ubiquinol-cytochrome c chaperone domain-containing protein</fullName>
    </recommendedName>
</protein>
<evidence type="ECO:0000256" key="1">
    <source>
        <dbReference type="ARBA" id="ARBA00006407"/>
    </source>
</evidence>
<dbReference type="PANTHER" id="PTHR12184:SF1">
    <property type="entry name" value="UBIQUINOL-CYTOCHROME-C REDUCTASE COMPLEX ASSEMBLY FACTOR 1"/>
    <property type="match status" value="1"/>
</dbReference>
<comment type="similarity">
    <text evidence="1">Belongs to the CBP3 family.</text>
</comment>
<accession>A0A9J6CBI1</accession>